<evidence type="ECO:0000313" key="2">
    <source>
        <dbReference type="Proteomes" id="UP000035740"/>
    </source>
</evidence>
<evidence type="ECO:0000313" key="1">
    <source>
        <dbReference type="EMBL" id="KMS64945.1"/>
    </source>
</evidence>
<dbReference type="AlphaFoldDB" id="A0A0J8BGQ2"/>
<organism evidence="1 2">
    <name type="scientific">Beta vulgaris subsp. vulgaris</name>
    <name type="common">Beet</name>
    <dbReference type="NCBI Taxonomy" id="3555"/>
    <lineage>
        <taxon>Eukaryota</taxon>
        <taxon>Viridiplantae</taxon>
        <taxon>Streptophyta</taxon>
        <taxon>Embryophyta</taxon>
        <taxon>Tracheophyta</taxon>
        <taxon>Spermatophyta</taxon>
        <taxon>Magnoliopsida</taxon>
        <taxon>eudicotyledons</taxon>
        <taxon>Gunneridae</taxon>
        <taxon>Pentapetalae</taxon>
        <taxon>Caryophyllales</taxon>
        <taxon>Chenopodiaceae</taxon>
        <taxon>Betoideae</taxon>
        <taxon>Beta</taxon>
    </lineage>
</organism>
<dbReference type="Proteomes" id="UP000035740">
    <property type="component" value="Unassembled WGS sequence"/>
</dbReference>
<keyword evidence="2" id="KW-1185">Reference proteome</keyword>
<dbReference type="Gramene" id="KMS64945">
    <property type="protein sequence ID" value="KMS64945"/>
    <property type="gene ID" value="BVRB_041020"/>
</dbReference>
<gene>
    <name evidence="1" type="ORF">BVRB_041020</name>
</gene>
<proteinExistence type="predicted"/>
<dbReference type="EMBL" id="KQ117896">
    <property type="protein sequence ID" value="KMS64945.1"/>
    <property type="molecule type" value="Genomic_DNA"/>
</dbReference>
<protein>
    <submittedName>
        <fullName evidence="1">Uncharacterized protein</fullName>
    </submittedName>
</protein>
<name>A0A0J8BGQ2_BETVV</name>
<accession>A0A0J8BGQ2</accession>
<sequence>MSHEDVALLACLRLGGMTPSHLFVDFVFRAAQMTTSSNLAVLCFCASRLCYASRRIAEANARSSGDRINQIITDGLTKSQSTVLAVCSVIGSKFDMDLLLVVLHALSQKGEVFAVTEIVKLIAD</sequence>
<reference evidence="1 2" key="1">
    <citation type="journal article" date="2014" name="Nature">
        <title>The genome of the recently domesticated crop plant sugar beet (Beta vulgaris).</title>
        <authorList>
            <person name="Dohm J.C."/>
            <person name="Minoche A.E."/>
            <person name="Holtgrawe D."/>
            <person name="Capella-Gutierrez S."/>
            <person name="Zakrzewski F."/>
            <person name="Tafer H."/>
            <person name="Rupp O."/>
            <person name="Sorensen T.R."/>
            <person name="Stracke R."/>
            <person name="Reinhardt R."/>
            <person name="Goesmann A."/>
            <person name="Kraft T."/>
            <person name="Schulz B."/>
            <person name="Stadler P.F."/>
            <person name="Schmidt T."/>
            <person name="Gabaldon T."/>
            <person name="Lehrach H."/>
            <person name="Weisshaar B."/>
            <person name="Himmelbauer H."/>
        </authorList>
    </citation>
    <scope>NUCLEOTIDE SEQUENCE [LARGE SCALE GENOMIC DNA]</scope>
    <source>
        <tissue evidence="1">Taproot</tissue>
    </source>
</reference>